<evidence type="ECO:0000256" key="1">
    <source>
        <dbReference type="ARBA" id="ARBA00008668"/>
    </source>
</evidence>
<evidence type="ECO:0000256" key="3">
    <source>
        <dbReference type="ARBA" id="ARBA00022801"/>
    </source>
</evidence>
<organism evidence="6 7">
    <name type="scientific">Dioscorea cayennensis subsp. rotundata</name>
    <name type="common">White Guinea yam</name>
    <name type="synonym">Dioscorea rotundata</name>
    <dbReference type="NCBI Taxonomy" id="55577"/>
    <lineage>
        <taxon>Eukaryota</taxon>
        <taxon>Viridiplantae</taxon>
        <taxon>Streptophyta</taxon>
        <taxon>Embryophyta</taxon>
        <taxon>Tracheophyta</taxon>
        <taxon>Spermatophyta</taxon>
        <taxon>Magnoliopsida</taxon>
        <taxon>Liliopsida</taxon>
        <taxon>Dioscoreales</taxon>
        <taxon>Dioscoreaceae</taxon>
        <taxon>Dioscorea</taxon>
    </lineage>
</organism>
<name>A0AB40AKR3_DIOCR</name>
<feature type="signal peptide" evidence="5">
    <location>
        <begin position="1"/>
        <end position="24"/>
    </location>
</feature>
<evidence type="ECO:0000256" key="4">
    <source>
        <dbReference type="ARBA" id="ARBA00023180"/>
    </source>
</evidence>
<dbReference type="RefSeq" id="XP_039115538.1">
    <property type="nucleotide sequence ID" value="XM_039259604.1"/>
</dbReference>
<dbReference type="GeneID" id="120251062"/>
<dbReference type="CDD" id="cd01837">
    <property type="entry name" value="SGNH_plant_lipase_like"/>
    <property type="match status" value="1"/>
</dbReference>
<dbReference type="Pfam" id="PF00657">
    <property type="entry name" value="Lipase_GDSL"/>
    <property type="match status" value="1"/>
</dbReference>
<keyword evidence="3" id="KW-0378">Hydrolase</keyword>
<dbReference type="InterPro" id="IPR035669">
    <property type="entry name" value="SGNH_plant_lipase-like"/>
</dbReference>
<evidence type="ECO:0000313" key="7">
    <source>
        <dbReference type="RefSeq" id="XP_039115538.1"/>
    </source>
</evidence>
<dbReference type="InterPro" id="IPR036514">
    <property type="entry name" value="SGNH_hydro_sf"/>
</dbReference>
<keyword evidence="6" id="KW-1185">Reference proteome</keyword>
<dbReference type="SUPFAM" id="SSF52266">
    <property type="entry name" value="SGNH hydrolase"/>
    <property type="match status" value="1"/>
</dbReference>
<keyword evidence="4" id="KW-0325">Glycoprotein</keyword>
<dbReference type="Proteomes" id="UP001515500">
    <property type="component" value="Chromosome 20"/>
</dbReference>
<evidence type="ECO:0000313" key="6">
    <source>
        <dbReference type="Proteomes" id="UP001515500"/>
    </source>
</evidence>
<sequence>MNSSASIIFLILSLLANISQPTRACFSSIISLGGSPSDTGNELINLEREISYKLYVGFLPNGETFFGYPTGRFCDGRIVIDFIAEEFGLPYPPPHLAGAGPENQYFKYGMNVAIAGSTLAETSFFEERGTATPFSYALSAEVQWFKDLLPTYCSSTSDCGEKLANALFIVGPFGRNDFRTEYLHNTSDDEIKTVVVPVMAERFISGLKELVDIGARTMIVANSYPIGCLPASFVESPRNDFDEKTGCMNWLNDMTSLFHQQLEAKLQVFQSENPNVTILYADLYGMTIDMILSPKKYGVEGNPFVTCCGGGGPYNYNLAARCGDEGAKKACDDPTKALFWDGVHLTEARYKFIATELVKQLLALPSIKEQCKDIKRMKDEPFFM</sequence>
<dbReference type="Gene3D" id="3.40.50.1110">
    <property type="entry name" value="SGNH hydrolase"/>
    <property type="match status" value="1"/>
</dbReference>
<dbReference type="InterPro" id="IPR001087">
    <property type="entry name" value="GDSL"/>
</dbReference>
<dbReference type="PANTHER" id="PTHR22835">
    <property type="entry name" value="ZINC FINGER FYVE DOMAIN CONTAINING PROTEIN"/>
    <property type="match status" value="1"/>
</dbReference>
<feature type="chain" id="PRO_5044342882" evidence="5">
    <location>
        <begin position="25"/>
        <end position="384"/>
    </location>
</feature>
<dbReference type="PANTHER" id="PTHR22835:SF683">
    <property type="entry name" value="OS05G0506800 PROTEIN"/>
    <property type="match status" value="1"/>
</dbReference>
<keyword evidence="2 5" id="KW-0732">Signal</keyword>
<gene>
    <name evidence="7" type="primary">LOC120251062</name>
</gene>
<comment type="similarity">
    <text evidence="1">Belongs to the 'GDSL' lipolytic enzyme family.</text>
</comment>
<accession>A0AB40AKR3</accession>
<evidence type="ECO:0000256" key="5">
    <source>
        <dbReference type="SAM" id="SignalP"/>
    </source>
</evidence>
<dbReference type="AlphaFoldDB" id="A0AB40AKR3"/>
<dbReference type="GO" id="GO:0016788">
    <property type="term" value="F:hydrolase activity, acting on ester bonds"/>
    <property type="evidence" value="ECO:0007669"/>
    <property type="project" value="InterPro"/>
</dbReference>
<reference evidence="7" key="1">
    <citation type="submission" date="2025-08" db="UniProtKB">
        <authorList>
            <consortium name="RefSeq"/>
        </authorList>
    </citation>
    <scope>IDENTIFICATION</scope>
</reference>
<proteinExistence type="inferred from homology"/>
<evidence type="ECO:0000256" key="2">
    <source>
        <dbReference type="ARBA" id="ARBA00022729"/>
    </source>
</evidence>
<protein>
    <submittedName>
        <fullName evidence="7">GDSL esterase/lipase At1g28610-like</fullName>
    </submittedName>
</protein>